<dbReference type="NCBIfam" id="TIGR01766">
    <property type="entry name" value="IS200/IS605 family accessory protein TnpB-like domain"/>
    <property type="match status" value="1"/>
</dbReference>
<dbReference type="InterPro" id="IPR024064">
    <property type="entry name" value="FdhE-like_sf"/>
</dbReference>
<reference evidence="3" key="1">
    <citation type="submission" date="2013-08" db="EMBL/GenBank/DDBJ databases">
        <authorList>
            <person name="Mendez C."/>
            <person name="Richter M."/>
            <person name="Ferrer M."/>
            <person name="Sanchez J."/>
        </authorList>
    </citation>
    <scope>NUCLEOTIDE SEQUENCE</scope>
</reference>
<name>T1CZ20_9ZZZZ</name>
<keyword evidence="1" id="KW-0238">DNA-binding</keyword>
<dbReference type="AlphaFoldDB" id="T1CZ20"/>
<evidence type="ECO:0000313" key="3">
    <source>
        <dbReference type="EMBL" id="EQD75415.1"/>
    </source>
</evidence>
<reference evidence="3" key="2">
    <citation type="journal article" date="2014" name="ISME J.">
        <title>Microbial stratification in low pH oxic and suboxic macroscopic growths along an acid mine drainage.</title>
        <authorList>
            <person name="Mendez-Garcia C."/>
            <person name="Mesa V."/>
            <person name="Sprenger R.R."/>
            <person name="Richter M."/>
            <person name="Diez M.S."/>
            <person name="Solano J."/>
            <person name="Bargiela R."/>
            <person name="Golyshina O.V."/>
            <person name="Manteca A."/>
            <person name="Ramos J.L."/>
            <person name="Gallego J.R."/>
            <person name="Llorente I."/>
            <person name="Martins Dos Santos V.A."/>
            <person name="Jensen O.N."/>
            <person name="Pelaez A.I."/>
            <person name="Sanchez J."/>
            <person name="Ferrer M."/>
        </authorList>
    </citation>
    <scope>NUCLEOTIDE SEQUENCE</scope>
</reference>
<comment type="caution">
    <text evidence="3">The sequence shown here is derived from an EMBL/GenBank/DDBJ whole genome shotgun (WGS) entry which is preliminary data.</text>
</comment>
<dbReference type="Pfam" id="PF07282">
    <property type="entry name" value="Cas12f1-like_TNB"/>
    <property type="match status" value="1"/>
</dbReference>
<organism evidence="3">
    <name type="scientific">mine drainage metagenome</name>
    <dbReference type="NCBI Taxonomy" id="410659"/>
    <lineage>
        <taxon>unclassified sequences</taxon>
        <taxon>metagenomes</taxon>
        <taxon>ecological metagenomes</taxon>
    </lineage>
</organism>
<feature type="domain" description="Cas12f1-like TNB" evidence="2">
    <location>
        <begin position="298"/>
        <end position="358"/>
    </location>
</feature>
<dbReference type="SUPFAM" id="SSF144020">
    <property type="entry name" value="FdhE-like"/>
    <property type="match status" value="1"/>
</dbReference>
<evidence type="ECO:0000259" key="2">
    <source>
        <dbReference type="Pfam" id="PF07282"/>
    </source>
</evidence>
<dbReference type="InterPro" id="IPR010095">
    <property type="entry name" value="Cas12f1-like_TNB"/>
</dbReference>
<proteinExistence type="predicted"/>
<sequence length="405" mass="46263">MRTVVIPVRIPPPLLETLRDVRAAANRLVADWHGRPDESRFGATKRSYRGLRERYPHLASSWAVSICNETSATLNSWDRLLRRWKRTDPTKWARCRRQLPRRARLKASLHPCLYRMKEGRTLDVTLSPRRHVRFDLSSVRHPLFERYGAASGWKFGLAVTERALVFNFRVPEEERECADSVGVDVNMPSADFATTDGEVGSVDLKPITRIQGAMARKRASVQRHVSKDLRHQRTVLRRYRRRERDRVAPLLHRAAHELLEKVGERNVVLEDLTKTQEELLKTTGGRDRRRRLSAWTQGRLQRIVEYKARTRVLHVNPRGTSSECPRCGGRLAHPEWRRSVCANCQGDWHRDMVAATSILSRGQLVLRGTALSPRALDALLEKARWGVRSAGASVNADEANAAGVV</sequence>
<gene>
    <name evidence="3" type="ORF">B1B_02145</name>
</gene>
<dbReference type="GO" id="GO:0003677">
    <property type="term" value="F:DNA binding"/>
    <property type="evidence" value="ECO:0007669"/>
    <property type="project" value="UniProtKB-KW"/>
</dbReference>
<dbReference type="EMBL" id="AUZY01001259">
    <property type="protein sequence ID" value="EQD75415.1"/>
    <property type="molecule type" value="Genomic_DNA"/>
</dbReference>
<protein>
    <submittedName>
        <fullName evidence="3">Protein containing Transposase, IS605 OrfB</fullName>
    </submittedName>
</protein>
<evidence type="ECO:0000256" key="1">
    <source>
        <dbReference type="ARBA" id="ARBA00023125"/>
    </source>
</evidence>
<accession>T1CZ20</accession>